<accession>A0A0C3EZG3</accession>
<feature type="compositionally biased region" description="Polar residues" evidence="5">
    <location>
        <begin position="1"/>
        <end position="12"/>
    </location>
</feature>
<dbReference type="AlphaFoldDB" id="A0A0C3EZG3"/>
<sequence>MDQLTNLLNHLTPEQRSEIESSQQHINDTGNSNLRALPPDSQTDSQLDTRLSGLDTSALDPSALLDMFRESVREGSKPRYPPPEVLPCANVETEKYRACPNPGKMTCSSCRLVSYCSKKCQSVHWRAHKYDCKNILRSAEWKPAWVAEGRNPRFVNDMTPEEAFKADMNDRLSTGLALWGNTPAMDVVNLSENERNTKADLSIAFVASGDLRHVVHTINSLPDDYTGKLSILLNDLTPHVVVRNIVLLLCLGNISNETTAADTALHFWYSAFMPDEYQLLISSEVLSLISQADGSGNFLSQIGSSSTLSCILTPKAMEVFRHLISSDLSIEEAQEGYDRARTAPSRRDYRDRLYAGLKTSHRVAFQNYRRFGIVLPFGALNAHFNVPNCSLFSSTGSWLQTDYADPLHGLDIDKVFEIGASYGARSEDVYGCLYFFLSEQLRKFAKRIREYNISFQITSLDARVLSRGIKDDIFSVNGIPASVRFDRIQVSNILDANYVGIDGVLSDWAPLLKNNRTAVIVGYFMNWVIMQQDGRALSAGPQVMKKLISRLMEEGRSPLKNLMKNSGGAFRFSDIEKMIFLSANCMDVLYDNSKAFDTYLRKQGMDSILHKTDLKMRVRHTIVPHRNKVPLHNPPDSIPEFTDDESWYRHYSLPPDSAVGSILPTSATVLIRHEIHDAESNFDLLSTRTQPFSKRIPEASWEYLLSYAIANYHLNLLPRRWQRNHELKGARASRRYN</sequence>
<keyword evidence="1" id="KW-0479">Metal-binding</keyword>
<dbReference type="Proteomes" id="UP000054166">
    <property type="component" value="Unassembled WGS sequence"/>
</dbReference>
<reference evidence="7 8" key="1">
    <citation type="submission" date="2014-04" db="EMBL/GenBank/DDBJ databases">
        <authorList>
            <consortium name="DOE Joint Genome Institute"/>
            <person name="Kuo A."/>
            <person name="Tarkka M."/>
            <person name="Buscot F."/>
            <person name="Kohler A."/>
            <person name="Nagy L.G."/>
            <person name="Floudas D."/>
            <person name="Copeland A."/>
            <person name="Barry K.W."/>
            <person name="Cichocki N."/>
            <person name="Veneault-Fourrey C."/>
            <person name="LaButti K."/>
            <person name="Lindquist E.A."/>
            <person name="Lipzen A."/>
            <person name="Lundell T."/>
            <person name="Morin E."/>
            <person name="Murat C."/>
            <person name="Sun H."/>
            <person name="Tunlid A."/>
            <person name="Henrissat B."/>
            <person name="Grigoriev I.V."/>
            <person name="Hibbett D.S."/>
            <person name="Martin F."/>
            <person name="Nordberg H.P."/>
            <person name="Cantor M.N."/>
            <person name="Hua S.X."/>
        </authorList>
    </citation>
    <scope>NUCLEOTIDE SEQUENCE [LARGE SCALE GENOMIC DNA]</scope>
    <source>
        <strain evidence="7 8">F 1598</strain>
    </source>
</reference>
<reference evidence="8" key="2">
    <citation type="submission" date="2015-01" db="EMBL/GenBank/DDBJ databases">
        <title>Evolutionary Origins and Diversification of the Mycorrhizal Mutualists.</title>
        <authorList>
            <consortium name="DOE Joint Genome Institute"/>
            <consortium name="Mycorrhizal Genomics Consortium"/>
            <person name="Kohler A."/>
            <person name="Kuo A."/>
            <person name="Nagy L.G."/>
            <person name="Floudas D."/>
            <person name="Copeland A."/>
            <person name="Barry K.W."/>
            <person name="Cichocki N."/>
            <person name="Veneault-Fourrey C."/>
            <person name="LaButti K."/>
            <person name="Lindquist E.A."/>
            <person name="Lipzen A."/>
            <person name="Lundell T."/>
            <person name="Morin E."/>
            <person name="Murat C."/>
            <person name="Riley R."/>
            <person name="Ohm R."/>
            <person name="Sun H."/>
            <person name="Tunlid A."/>
            <person name="Henrissat B."/>
            <person name="Grigoriev I.V."/>
            <person name="Hibbett D.S."/>
            <person name="Martin F."/>
        </authorList>
    </citation>
    <scope>NUCLEOTIDE SEQUENCE [LARGE SCALE GENOMIC DNA]</scope>
    <source>
        <strain evidence="8">F 1598</strain>
    </source>
</reference>
<keyword evidence="3" id="KW-0862">Zinc</keyword>
<dbReference type="STRING" id="765440.A0A0C3EZG3"/>
<evidence type="ECO:0000256" key="4">
    <source>
        <dbReference type="PROSITE-ProRule" id="PRU00134"/>
    </source>
</evidence>
<name>A0A0C3EZG3_PILCF</name>
<protein>
    <recommendedName>
        <fullName evidence="6">MYND-type domain-containing protein</fullName>
    </recommendedName>
</protein>
<dbReference type="GO" id="GO:0008270">
    <property type="term" value="F:zinc ion binding"/>
    <property type="evidence" value="ECO:0007669"/>
    <property type="project" value="UniProtKB-KW"/>
</dbReference>
<evidence type="ECO:0000256" key="5">
    <source>
        <dbReference type="SAM" id="MobiDB-lite"/>
    </source>
</evidence>
<dbReference type="InterPro" id="IPR002893">
    <property type="entry name" value="Znf_MYND"/>
</dbReference>
<dbReference type="InterPro" id="IPR027974">
    <property type="entry name" value="DUF4470"/>
</dbReference>
<gene>
    <name evidence="7" type="ORF">PILCRDRAFT_11603</name>
</gene>
<dbReference type="Gene3D" id="6.10.140.2220">
    <property type="match status" value="1"/>
</dbReference>
<evidence type="ECO:0000256" key="1">
    <source>
        <dbReference type="ARBA" id="ARBA00022723"/>
    </source>
</evidence>
<dbReference type="PROSITE" id="PS50865">
    <property type="entry name" value="ZF_MYND_2"/>
    <property type="match status" value="1"/>
</dbReference>
<dbReference type="InParanoid" id="A0A0C3EZG3"/>
<evidence type="ECO:0000313" key="7">
    <source>
        <dbReference type="EMBL" id="KIM77940.1"/>
    </source>
</evidence>
<evidence type="ECO:0000256" key="2">
    <source>
        <dbReference type="ARBA" id="ARBA00022771"/>
    </source>
</evidence>
<feature type="domain" description="MYND-type" evidence="6">
    <location>
        <begin position="88"/>
        <end position="132"/>
    </location>
</feature>
<feature type="region of interest" description="Disordered" evidence="5">
    <location>
        <begin position="1"/>
        <end position="48"/>
    </location>
</feature>
<evidence type="ECO:0000313" key="8">
    <source>
        <dbReference type="Proteomes" id="UP000054166"/>
    </source>
</evidence>
<feature type="compositionally biased region" description="Polar residues" evidence="5">
    <location>
        <begin position="20"/>
        <end position="48"/>
    </location>
</feature>
<proteinExistence type="predicted"/>
<evidence type="ECO:0000256" key="3">
    <source>
        <dbReference type="ARBA" id="ARBA00022833"/>
    </source>
</evidence>
<dbReference type="OrthoDB" id="5282002at2759"/>
<dbReference type="HOGENOM" id="CLU_018400_1_0_1"/>
<dbReference type="EMBL" id="KN833020">
    <property type="protein sequence ID" value="KIM77940.1"/>
    <property type="molecule type" value="Genomic_DNA"/>
</dbReference>
<dbReference type="Pfam" id="PF01753">
    <property type="entry name" value="zf-MYND"/>
    <property type="match status" value="1"/>
</dbReference>
<evidence type="ECO:0000259" key="6">
    <source>
        <dbReference type="PROSITE" id="PS50865"/>
    </source>
</evidence>
<keyword evidence="2 4" id="KW-0863">Zinc-finger</keyword>
<dbReference type="Pfam" id="PF14737">
    <property type="entry name" value="DUF4470"/>
    <property type="match status" value="1"/>
</dbReference>
<keyword evidence="8" id="KW-1185">Reference proteome</keyword>
<dbReference type="SUPFAM" id="SSF144232">
    <property type="entry name" value="HIT/MYND zinc finger-like"/>
    <property type="match status" value="1"/>
</dbReference>
<organism evidence="7 8">
    <name type="scientific">Piloderma croceum (strain F 1598)</name>
    <dbReference type="NCBI Taxonomy" id="765440"/>
    <lineage>
        <taxon>Eukaryota</taxon>
        <taxon>Fungi</taxon>
        <taxon>Dikarya</taxon>
        <taxon>Basidiomycota</taxon>
        <taxon>Agaricomycotina</taxon>
        <taxon>Agaricomycetes</taxon>
        <taxon>Agaricomycetidae</taxon>
        <taxon>Atheliales</taxon>
        <taxon>Atheliaceae</taxon>
        <taxon>Piloderma</taxon>
    </lineage>
</organism>